<dbReference type="EMBL" id="JBHTEK010000001">
    <property type="protein sequence ID" value="MFC7666467.1"/>
    <property type="molecule type" value="Genomic_DNA"/>
</dbReference>
<accession>A0ABW2TZC4</accession>
<evidence type="ECO:0000256" key="1">
    <source>
        <dbReference type="PROSITE-ProRule" id="PRU00339"/>
    </source>
</evidence>
<feature type="region of interest" description="Disordered" evidence="2">
    <location>
        <begin position="241"/>
        <end position="274"/>
    </location>
</feature>
<protein>
    <submittedName>
        <fullName evidence="3">Tol-pal system YbgF family protein</fullName>
    </submittedName>
</protein>
<dbReference type="Proteomes" id="UP001596513">
    <property type="component" value="Unassembled WGS sequence"/>
</dbReference>
<sequence>MLAQVSDLSQKDRARLDKYFAALLKDSKNKDYRDKVYYEMARLNYREKNYAEALKLLQKSIKATTTNPLQKSYTYLLAGRIYYEDLQKYRLAAAYYDSTVQNLSKEAKTYAAIKERSDILREFAKQYTIIETQDSLQALAKLSPAELDQRLNLYADAEIAANQKEADRVAALQKSATGPRSWPRAPPAAATPRCPAVPPPTTRWPLTPRRPPAGANGISTTRPPWARRALTLCGSGATGSCRTTGAPAARPAARPTRQPMAACRWPSQAMPAPA</sequence>
<proteinExistence type="predicted"/>
<dbReference type="InterPro" id="IPR019734">
    <property type="entry name" value="TPR_rpt"/>
</dbReference>
<name>A0ABW2TZC4_9BACT</name>
<feature type="compositionally biased region" description="Low complexity" evidence="2">
    <location>
        <begin position="242"/>
        <end position="262"/>
    </location>
</feature>
<dbReference type="SUPFAM" id="SSF81901">
    <property type="entry name" value="HCP-like"/>
    <property type="match status" value="1"/>
</dbReference>
<dbReference type="PROSITE" id="PS50005">
    <property type="entry name" value="TPR"/>
    <property type="match status" value="1"/>
</dbReference>
<reference evidence="4" key="1">
    <citation type="journal article" date="2019" name="Int. J. Syst. Evol. Microbiol.">
        <title>The Global Catalogue of Microorganisms (GCM) 10K type strain sequencing project: providing services to taxonomists for standard genome sequencing and annotation.</title>
        <authorList>
            <consortium name="The Broad Institute Genomics Platform"/>
            <consortium name="The Broad Institute Genome Sequencing Center for Infectious Disease"/>
            <person name="Wu L."/>
            <person name="Ma J."/>
        </authorList>
    </citation>
    <scope>NUCLEOTIDE SEQUENCE [LARGE SCALE GENOMIC DNA]</scope>
    <source>
        <strain evidence="4">JCM 19635</strain>
    </source>
</reference>
<organism evidence="3 4">
    <name type="scientific">Hymenobacter humi</name>
    <dbReference type="NCBI Taxonomy" id="1411620"/>
    <lineage>
        <taxon>Bacteria</taxon>
        <taxon>Pseudomonadati</taxon>
        <taxon>Bacteroidota</taxon>
        <taxon>Cytophagia</taxon>
        <taxon>Cytophagales</taxon>
        <taxon>Hymenobacteraceae</taxon>
        <taxon>Hymenobacter</taxon>
    </lineage>
</organism>
<gene>
    <name evidence="3" type="ORF">ACFQT0_02790</name>
</gene>
<evidence type="ECO:0000313" key="4">
    <source>
        <dbReference type="Proteomes" id="UP001596513"/>
    </source>
</evidence>
<dbReference type="Gene3D" id="1.25.40.10">
    <property type="entry name" value="Tetratricopeptide repeat domain"/>
    <property type="match status" value="1"/>
</dbReference>
<keyword evidence="4" id="KW-1185">Reference proteome</keyword>
<keyword evidence="1" id="KW-0802">TPR repeat</keyword>
<dbReference type="InterPro" id="IPR011990">
    <property type="entry name" value="TPR-like_helical_dom_sf"/>
</dbReference>
<dbReference type="RefSeq" id="WP_380200203.1">
    <property type="nucleotide sequence ID" value="NZ_JBHTEK010000001.1"/>
</dbReference>
<feature type="region of interest" description="Disordered" evidence="2">
    <location>
        <begin position="174"/>
        <end position="222"/>
    </location>
</feature>
<evidence type="ECO:0000313" key="3">
    <source>
        <dbReference type="EMBL" id="MFC7666467.1"/>
    </source>
</evidence>
<comment type="caution">
    <text evidence="3">The sequence shown here is derived from an EMBL/GenBank/DDBJ whole genome shotgun (WGS) entry which is preliminary data.</text>
</comment>
<feature type="repeat" description="TPR" evidence="1">
    <location>
        <begin position="34"/>
        <end position="67"/>
    </location>
</feature>
<evidence type="ECO:0000256" key="2">
    <source>
        <dbReference type="SAM" id="MobiDB-lite"/>
    </source>
</evidence>